<accession>A0A090YYI8</accession>
<evidence type="ECO:0000313" key="3">
    <source>
        <dbReference type="EMBL" id="RFT62168.1"/>
    </source>
</evidence>
<dbReference type="PATRIC" id="fig|1405.8.peg.951"/>
<gene>
    <name evidence="3" type="ORF">D0U04_28880</name>
    <name evidence="2" type="ORF">DJ93_776</name>
</gene>
<feature type="domain" description="IrrE N-terminal-like" evidence="1">
    <location>
        <begin position="38"/>
        <end position="151"/>
    </location>
</feature>
<dbReference type="EMBL" id="JMQC01000008">
    <property type="protein sequence ID" value="KFN03153.1"/>
    <property type="molecule type" value="Genomic_DNA"/>
</dbReference>
<dbReference type="InterPro" id="IPR010359">
    <property type="entry name" value="IrrE_HExxH"/>
</dbReference>
<dbReference type="Proteomes" id="UP000029389">
    <property type="component" value="Unassembled WGS sequence"/>
</dbReference>
<organism evidence="2 4">
    <name type="scientific">Bacillus clarus</name>
    <dbReference type="NCBI Taxonomy" id="2338372"/>
    <lineage>
        <taxon>Bacteria</taxon>
        <taxon>Bacillati</taxon>
        <taxon>Bacillota</taxon>
        <taxon>Bacilli</taxon>
        <taxon>Bacillales</taxon>
        <taxon>Bacillaceae</taxon>
        <taxon>Bacillus</taxon>
        <taxon>Bacillus cereus group</taxon>
    </lineage>
</organism>
<dbReference type="Proteomes" id="UP000264294">
    <property type="component" value="Unassembled WGS sequence"/>
</dbReference>
<reference evidence="3 5" key="2">
    <citation type="submission" date="2018-08" db="EMBL/GenBank/DDBJ databases">
        <title>Bacillus clarus sp. nov. strain PS00077A.</title>
        <authorList>
            <person name="Mendez Acevedo M."/>
            <person name="Carroll L."/>
            <person name="Mukherjee M."/>
            <person name="Wiedmann M."/>
            <person name="Kovac J."/>
        </authorList>
    </citation>
    <scope>NUCLEOTIDE SEQUENCE [LARGE SCALE GENOMIC DNA]</scope>
    <source>
        <strain evidence="3 5">PS00077A</strain>
    </source>
</reference>
<keyword evidence="5" id="KW-1185">Reference proteome</keyword>
<comment type="caution">
    <text evidence="2">The sequence shown here is derived from an EMBL/GenBank/DDBJ whole genome shotgun (WGS) entry which is preliminary data.</text>
</comment>
<evidence type="ECO:0000259" key="1">
    <source>
        <dbReference type="Pfam" id="PF06114"/>
    </source>
</evidence>
<dbReference type="EMBL" id="QVOD01000077">
    <property type="protein sequence ID" value="RFT62168.1"/>
    <property type="molecule type" value="Genomic_DNA"/>
</dbReference>
<sequence length="175" mass="20647">MHKTKPYYTTQIEDFIKKLYQSVSIFLPEEIDMVRISEKLNVWLHFAPFGSRAIYRNDLPSIIIDSRKSFHHQWEDFGHELCHILFHAGNQLHIPKTFIDYQETKAQNFMLQFCVPTFMLRKIDFPDTRVEAIYLIAKTFNVSSEIAHKRLLHYENQLLASHLQKGFSSACLTTP</sequence>
<dbReference type="RefSeq" id="WP_042979382.1">
    <property type="nucleotide sequence ID" value="NZ_JMQC01000008.1"/>
</dbReference>
<dbReference type="Pfam" id="PF06114">
    <property type="entry name" value="Peptidase_M78"/>
    <property type="match status" value="1"/>
</dbReference>
<dbReference type="AlphaFoldDB" id="A0A090YYI8"/>
<reference evidence="2 4" key="1">
    <citation type="submission" date="2014-04" db="EMBL/GenBank/DDBJ databases">
        <authorList>
            <person name="Bishop-Lilly K.A."/>
            <person name="Broomall S.M."/>
            <person name="Chain P.S."/>
            <person name="Chertkov O."/>
            <person name="Coyne S.R."/>
            <person name="Daligault H.E."/>
            <person name="Davenport K.W."/>
            <person name="Erkkila T."/>
            <person name="Frey K.G."/>
            <person name="Gibbons H.S."/>
            <person name="Gu W."/>
            <person name="Jaissle J."/>
            <person name="Johnson S.L."/>
            <person name="Koroleva G.I."/>
            <person name="Ladner J.T."/>
            <person name="Lo C.-C."/>
            <person name="Minogue T.D."/>
            <person name="Munk C."/>
            <person name="Palacios G.F."/>
            <person name="Redden C.L."/>
            <person name="Rosenzweig C.N."/>
            <person name="Scholz M.B."/>
            <person name="Teshima H."/>
            <person name="Xu Y."/>
        </authorList>
    </citation>
    <scope>NUCLEOTIDE SEQUENCE [LARGE SCALE GENOMIC DNA]</scope>
    <source>
        <strain evidence="2 4">BHP</strain>
    </source>
</reference>
<name>A0A090YYI8_9BACI</name>
<proteinExistence type="predicted"/>
<evidence type="ECO:0000313" key="4">
    <source>
        <dbReference type="Proteomes" id="UP000029389"/>
    </source>
</evidence>
<evidence type="ECO:0000313" key="2">
    <source>
        <dbReference type="EMBL" id="KFN03153.1"/>
    </source>
</evidence>
<protein>
    <submittedName>
        <fullName evidence="3">ImmA/IrrE family metallo-endopeptidase</fullName>
    </submittedName>
</protein>
<evidence type="ECO:0000313" key="5">
    <source>
        <dbReference type="Proteomes" id="UP000264294"/>
    </source>
</evidence>